<dbReference type="AlphaFoldDB" id="A0A0R3UR76"/>
<reference evidence="3" key="2">
    <citation type="submission" date="2019-11" db="UniProtKB">
        <authorList>
            <consortium name="WormBaseParasite"/>
        </authorList>
    </citation>
    <scope>IDENTIFICATION</scope>
</reference>
<dbReference type="OrthoDB" id="6240860at2759"/>
<protein>
    <submittedName>
        <fullName evidence="1 3">Uncharacterized protein</fullName>
    </submittedName>
</protein>
<evidence type="ECO:0000313" key="2">
    <source>
        <dbReference type="Proteomes" id="UP000267029"/>
    </source>
</evidence>
<accession>A0A0R3UR76</accession>
<dbReference type="EMBL" id="UXSR01006249">
    <property type="protein sequence ID" value="VDD84379.1"/>
    <property type="molecule type" value="Genomic_DNA"/>
</dbReference>
<evidence type="ECO:0000313" key="3">
    <source>
        <dbReference type="WBParaSite" id="MCU_012771-RA"/>
    </source>
</evidence>
<keyword evidence="2" id="KW-1185">Reference proteome</keyword>
<name>A0A0R3UR76_MESCO</name>
<organism evidence="1 2">
    <name type="scientific">Mesocestoides corti</name>
    <name type="common">Flatworm</name>
    <dbReference type="NCBI Taxonomy" id="53468"/>
    <lineage>
        <taxon>Eukaryota</taxon>
        <taxon>Metazoa</taxon>
        <taxon>Spiralia</taxon>
        <taxon>Lophotrochozoa</taxon>
        <taxon>Platyhelminthes</taxon>
        <taxon>Cestoda</taxon>
        <taxon>Eucestoda</taxon>
        <taxon>Cyclophyllidea</taxon>
        <taxon>Mesocestoididae</taxon>
        <taxon>Mesocestoides</taxon>
    </lineage>
</organism>
<reference evidence="1 2" key="1">
    <citation type="submission" date="2018-10" db="EMBL/GenBank/DDBJ databases">
        <authorList>
            <consortium name="Pathogen Informatics"/>
        </authorList>
    </citation>
    <scope>NUCLEOTIDE SEQUENCE [LARGE SCALE GENOMIC DNA]</scope>
</reference>
<gene>
    <name evidence="1" type="ORF">MCOS_LOCUS10382</name>
</gene>
<dbReference type="WBParaSite" id="MCU_012771-RA">
    <property type="protein sequence ID" value="MCU_012771-RA"/>
    <property type="gene ID" value="MCU_012771"/>
</dbReference>
<dbReference type="Proteomes" id="UP000267029">
    <property type="component" value="Unassembled WGS sequence"/>
</dbReference>
<evidence type="ECO:0000313" key="1">
    <source>
        <dbReference type="EMBL" id="VDD84379.1"/>
    </source>
</evidence>
<proteinExistence type="predicted"/>
<sequence>MSEEKGDKVSSWARRNPNGLQPFCPFADDYELSGCLHYNVPPVRLGIEESSSGAVRPPRWHGYTGAKSFFTQQPMPGNSHLLLSGVHAPSHNETNATIDTRRNSNQQKPQDVPCNTVTVASSSDNDIMSTVVRPERHPCQVDVTISPLWRYDGFDHTFQTTRG</sequence>